<name>A0A6A3APZ7_HIBSY</name>
<organism evidence="2 3">
    <name type="scientific">Hibiscus syriacus</name>
    <name type="common">Rose of Sharon</name>
    <dbReference type="NCBI Taxonomy" id="106335"/>
    <lineage>
        <taxon>Eukaryota</taxon>
        <taxon>Viridiplantae</taxon>
        <taxon>Streptophyta</taxon>
        <taxon>Embryophyta</taxon>
        <taxon>Tracheophyta</taxon>
        <taxon>Spermatophyta</taxon>
        <taxon>Magnoliopsida</taxon>
        <taxon>eudicotyledons</taxon>
        <taxon>Gunneridae</taxon>
        <taxon>Pentapetalae</taxon>
        <taxon>rosids</taxon>
        <taxon>malvids</taxon>
        <taxon>Malvales</taxon>
        <taxon>Malvaceae</taxon>
        <taxon>Malvoideae</taxon>
        <taxon>Hibiscus</taxon>
    </lineage>
</organism>
<comment type="caution">
    <text evidence="2">The sequence shown here is derived from an EMBL/GenBank/DDBJ whole genome shotgun (WGS) entry which is preliminary data.</text>
</comment>
<sequence>MSPMPPPAMQVAGYRAPEETDTRKATQASDAYRTFAVSKYQGGNGGDATKWVELCRENAGAETENVRCSENDKGNLAGKHGEPTIL</sequence>
<dbReference type="EMBL" id="VEPZ02000982">
    <property type="protein sequence ID" value="KAE8705285.1"/>
    <property type="molecule type" value="Genomic_DNA"/>
</dbReference>
<reference evidence="2" key="1">
    <citation type="submission" date="2019-09" db="EMBL/GenBank/DDBJ databases">
        <title>Draft genome information of white flower Hibiscus syriacus.</title>
        <authorList>
            <person name="Kim Y.-M."/>
        </authorList>
    </citation>
    <scope>NUCLEOTIDE SEQUENCE [LARGE SCALE GENOMIC DNA]</scope>
    <source>
        <strain evidence="2">YM2019G1</strain>
    </source>
</reference>
<keyword evidence="3" id="KW-1185">Reference proteome</keyword>
<evidence type="ECO:0000256" key="1">
    <source>
        <dbReference type="SAM" id="MobiDB-lite"/>
    </source>
</evidence>
<evidence type="ECO:0000313" key="2">
    <source>
        <dbReference type="EMBL" id="KAE8705285.1"/>
    </source>
</evidence>
<dbReference type="AlphaFoldDB" id="A0A6A3APZ7"/>
<gene>
    <name evidence="2" type="ORF">F3Y22_tig00110429pilonHSYRG00531</name>
</gene>
<protein>
    <submittedName>
        <fullName evidence="2">Uncharacterized protein</fullName>
    </submittedName>
</protein>
<accession>A0A6A3APZ7</accession>
<feature type="region of interest" description="Disordered" evidence="1">
    <location>
        <begin position="1"/>
        <end position="27"/>
    </location>
</feature>
<proteinExistence type="predicted"/>
<dbReference type="Proteomes" id="UP000436088">
    <property type="component" value="Unassembled WGS sequence"/>
</dbReference>
<evidence type="ECO:0000313" key="3">
    <source>
        <dbReference type="Proteomes" id="UP000436088"/>
    </source>
</evidence>